<protein>
    <recommendedName>
        <fullName evidence="1">DUF4283 domain-containing protein</fullName>
    </recommendedName>
</protein>
<evidence type="ECO:0000259" key="1">
    <source>
        <dbReference type="Pfam" id="PF14111"/>
    </source>
</evidence>
<name>A0A7N2R4K0_QUELO</name>
<dbReference type="Pfam" id="PF14111">
    <property type="entry name" value="DUF4283"/>
    <property type="match status" value="1"/>
</dbReference>
<dbReference type="AlphaFoldDB" id="A0A7N2R4K0"/>
<reference evidence="2 3" key="1">
    <citation type="journal article" date="2016" name="G3 (Bethesda)">
        <title>First Draft Assembly and Annotation of the Genome of a California Endemic Oak Quercus lobata Nee (Fagaceae).</title>
        <authorList>
            <person name="Sork V.L."/>
            <person name="Fitz-Gibbon S.T."/>
            <person name="Puiu D."/>
            <person name="Crepeau M."/>
            <person name="Gugger P.F."/>
            <person name="Sherman R."/>
            <person name="Stevens K."/>
            <person name="Langley C.H."/>
            <person name="Pellegrini M."/>
            <person name="Salzberg S.L."/>
        </authorList>
    </citation>
    <scope>NUCLEOTIDE SEQUENCE [LARGE SCALE GENOMIC DNA]</scope>
    <source>
        <strain evidence="2 3">cv. SW786</strain>
    </source>
</reference>
<dbReference type="Proteomes" id="UP000594261">
    <property type="component" value="Chromosome 5"/>
</dbReference>
<evidence type="ECO:0000313" key="3">
    <source>
        <dbReference type="Proteomes" id="UP000594261"/>
    </source>
</evidence>
<feature type="domain" description="DUF4283" evidence="1">
    <location>
        <begin position="8"/>
        <end position="48"/>
    </location>
</feature>
<sequence length="291" mass="32881">MEAYSRAAQSTLKRAWGLENKVQVVEVGANLFQLKFQTEFDMERVLKGANLGAPFDMVSPKVVEEIDSRLGVVEEVEKRLRQDAPSFFYESKGCTPYIQAYSERGFFGRIEWAEDLACQYGEWMKASGSRVRSPSRREVADDSRRVETATRVGDDKRIDENNVNIEIVPEISLVNLVNPGEKSTGKDDMDEITFGEIVGPSGDGLRILDGPMNKSGIIRPQGLDKQRTWTRLARMDYGPVELLKEGAKSIMGKRINQGQQQTKFQGRIARGFKFEEVWLLDEDCENVVKDA</sequence>
<dbReference type="EMBL" id="LRBV02000005">
    <property type="status" value="NOT_ANNOTATED_CDS"/>
    <property type="molecule type" value="Genomic_DNA"/>
</dbReference>
<reference evidence="2" key="2">
    <citation type="submission" date="2021-01" db="UniProtKB">
        <authorList>
            <consortium name="EnsemblPlants"/>
        </authorList>
    </citation>
    <scope>IDENTIFICATION</scope>
</reference>
<dbReference type="Gramene" id="QL05p025165:mrna">
    <property type="protein sequence ID" value="QL05p025165:mrna"/>
    <property type="gene ID" value="QL05p025165"/>
</dbReference>
<dbReference type="InterPro" id="IPR025558">
    <property type="entry name" value="DUF4283"/>
</dbReference>
<organism evidence="2 3">
    <name type="scientific">Quercus lobata</name>
    <name type="common">Valley oak</name>
    <dbReference type="NCBI Taxonomy" id="97700"/>
    <lineage>
        <taxon>Eukaryota</taxon>
        <taxon>Viridiplantae</taxon>
        <taxon>Streptophyta</taxon>
        <taxon>Embryophyta</taxon>
        <taxon>Tracheophyta</taxon>
        <taxon>Spermatophyta</taxon>
        <taxon>Magnoliopsida</taxon>
        <taxon>eudicotyledons</taxon>
        <taxon>Gunneridae</taxon>
        <taxon>Pentapetalae</taxon>
        <taxon>rosids</taxon>
        <taxon>fabids</taxon>
        <taxon>Fagales</taxon>
        <taxon>Fagaceae</taxon>
        <taxon>Quercus</taxon>
    </lineage>
</organism>
<keyword evidence="3" id="KW-1185">Reference proteome</keyword>
<evidence type="ECO:0000313" key="2">
    <source>
        <dbReference type="EnsemblPlants" id="QL05p025165:mrna"/>
    </source>
</evidence>
<dbReference type="EnsemblPlants" id="QL05p025165:mrna">
    <property type="protein sequence ID" value="QL05p025165:mrna"/>
    <property type="gene ID" value="QL05p025165"/>
</dbReference>
<dbReference type="InParanoid" id="A0A7N2R4K0"/>
<accession>A0A7N2R4K0</accession>
<proteinExistence type="predicted"/>